<dbReference type="SUPFAM" id="SSF56059">
    <property type="entry name" value="Glutathione synthetase ATP-binding domain-like"/>
    <property type="match status" value="1"/>
</dbReference>
<feature type="domain" description="ATP-grasp" evidence="15">
    <location>
        <begin position="143"/>
        <end position="331"/>
    </location>
</feature>
<dbReference type="PANTHER" id="PTHR23132:SF23">
    <property type="entry name" value="D-ALANINE--D-ALANINE LIGASE B"/>
    <property type="match status" value="1"/>
</dbReference>
<dbReference type="InterPro" id="IPR011761">
    <property type="entry name" value="ATP-grasp"/>
</dbReference>
<accession>A0ABS3HTE5</accession>
<evidence type="ECO:0000256" key="13">
    <source>
        <dbReference type="HAMAP-Rule" id="MF_00047"/>
    </source>
</evidence>
<dbReference type="RefSeq" id="WP_206966544.1">
    <property type="nucleotide sequence ID" value="NZ_JAFLVX010000019.1"/>
</dbReference>
<dbReference type="InterPro" id="IPR005905">
    <property type="entry name" value="D_ala_D_ala"/>
</dbReference>
<dbReference type="HAMAP" id="MF_00047">
    <property type="entry name" value="Dala_Dala_lig"/>
    <property type="match status" value="1"/>
</dbReference>
<protein>
    <recommendedName>
        <fullName evidence="13">D-alanine--D-alanine ligase</fullName>
        <ecNumber evidence="13">6.3.2.4</ecNumber>
    </recommendedName>
    <alternativeName>
        <fullName evidence="13">D-Ala-D-Ala ligase</fullName>
    </alternativeName>
    <alternativeName>
        <fullName evidence="13">D-alanylalanine synthetase</fullName>
    </alternativeName>
</protein>
<dbReference type="PIRSF" id="PIRSF039102">
    <property type="entry name" value="Ddl/VanB"/>
    <property type="match status" value="1"/>
</dbReference>
<dbReference type="Gene3D" id="3.30.1490.20">
    <property type="entry name" value="ATP-grasp fold, A domain"/>
    <property type="match status" value="1"/>
</dbReference>
<evidence type="ECO:0000256" key="1">
    <source>
        <dbReference type="ARBA" id="ARBA00001936"/>
    </source>
</evidence>
<keyword evidence="9 13" id="KW-0133">Cell shape</keyword>
<comment type="pathway">
    <text evidence="13">Cell wall biogenesis; peptidoglycan biosynthesis.</text>
</comment>
<evidence type="ECO:0000256" key="4">
    <source>
        <dbReference type="ARBA" id="ARBA00010871"/>
    </source>
</evidence>
<evidence type="ECO:0000256" key="12">
    <source>
        <dbReference type="ARBA" id="ARBA00023316"/>
    </source>
</evidence>
<dbReference type="PANTHER" id="PTHR23132">
    <property type="entry name" value="D-ALANINE--D-ALANINE LIGASE"/>
    <property type="match status" value="1"/>
</dbReference>
<comment type="function">
    <text evidence="13">Cell wall formation.</text>
</comment>
<evidence type="ECO:0000256" key="10">
    <source>
        <dbReference type="ARBA" id="ARBA00022984"/>
    </source>
</evidence>
<comment type="similarity">
    <text evidence="4 13">Belongs to the D-alanine--D-alanine ligase family.</text>
</comment>
<evidence type="ECO:0000256" key="14">
    <source>
        <dbReference type="PROSITE-ProRule" id="PRU00409"/>
    </source>
</evidence>
<dbReference type="PROSITE" id="PS00844">
    <property type="entry name" value="DALA_DALA_LIGASE_2"/>
    <property type="match status" value="1"/>
</dbReference>
<dbReference type="Pfam" id="PF01820">
    <property type="entry name" value="Dala_Dala_lig_N"/>
    <property type="match status" value="1"/>
</dbReference>
<keyword evidence="11" id="KW-0464">Manganese</keyword>
<organism evidence="16 17">
    <name type="scientific">Candidatus Vagococcus giribetii</name>
    <dbReference type="NCBI Taxonomy" id="2230876"/>
    <lineage>
        <taxon>Bacteria</taxon>
        <taxon>Bacillati</taxon>
        <taxon>Bacillota</taxon>
        <taxon>Bacilli</taxon>
        <taxon>Lactobacillales</taxon>
        <taxon>Enterococcaceae</taxon>
        <taxon>Vagococcus</taxon>
    </lineage>
</organism>
<evidence type="ECO:0000256" key="5">
    <source>
        <dbReference type="ARBA" id="ARBA00022490"/>
    </source>
</evidence>
<sequence>MKIIVLAGGLSDERDVSLSSGAQVANALQKNNHQVLLLDLLDDVSCYESFDIAYESLKQDTYYYEVPEIAPDITSLRKDYQKQGEVRMDLIHLCQSADIVFLALHGGIGENGKIQALFDIYDIKYTGSTHKGSAMAMDKLLAKELMAFNGISTPKWRAYEEGMTFEAPCVVKANDNGSSIGVYMADTKEAFDLAIREAKTFKTEIIIEEKIVGREFAVGVLDKEALPVIEIIPKVGFYDYKNKYQAGSTEEVTPAQLSEEITKKMQEMAVKTHQALRLSAYSRIDFLMNEAHDIFCIEANTLPGMTPTSLLPQEAQALGLDYATLCDRLVELSLEKYTH</sequence>
<gene>
    <name evidence="13" type="primary">ddl</name>
    <name evidence="16" type="ORF">DOK76_07880</name>
</gene>
<evidence type="ECO:0000313" key="17">
    <source>
        <dbReference type="Proteomes" id="UP000664857"/>
    </source>
</evidence>
<dbReference type="PROSITE" id="PS00843">
    <property type="entry name" value="DALA_DALA_LIGASE_1"/>
    <property type="match status" value="1"/>
</dbReference>
<keyword evidence="6 13" id="KW-0436">Ligase</keyword>
<dbReference type="InterPro" id="IPR013815">
    <property type="entry name" value="ATP_grasp_subdomain_1"/>
</dbReference>
<evidence type="ECO:0000256" key="6">
    <source>
        <dbReference type="ARBA" id="ARBA00022598"/>
    </source>
</evidence>
<dbReference type="InterPro" id="IPR000291">
    <property type="entry name" value="D-Ala_lig_Van_CS"/>
</dbReference>
<keyword evidence="8 14" id="KW-0067">ATP-binding</keyword>
<evidence type="ECO:0000256" key="8">
    <source>
        <dbReference type="ARBA" id="ARBA00022840"/>
    </source>
</evidence>
<dbReference type="InterPro" id="IPR016185">
    <property type="entry name" value="PreATP-grasp_dom_sf"/>
</dbReference>
<dbReference type="Gene3D" id="3.40.50.20">
    <property type="match status" value="1"/>
</dbReference>
<dbReference type="Pfam" id="PF07478">
    <property type="entry name" value="Dala_Dala_lig_C"/>
    <property type="match status" value="1"/>
</dbReference>
<name>A0ABS3HTE5_9ENTE</name>
<dbReference type="PROSITE" id="PS50975">
    <property type="entry name" value="ATP_GRASP"/>
    <property type="match status" value="1"/>
</dbReference>
<dbReference type="Proteomes" id="UP000664857">
    <property type="component" value="Unassembled WGS sequence"/>
</dbReference>
<evidence type="ECO:0000256" key="9">
    <source>
        <dbReference type="ARBA" id="ARBA00022960"/>
    </source>
</evidence>
<comment type="caution">
    <text evidence="16">The sequence shown here is derived from an EMBL/GenBank/DDBJ whole genome shotgun (WGS) entry which is preliminary data.</text>
</comment>
<keyword evidence="10 13" id="KW-0573">Peptidoglycan synthesis</keyword>
<dbReference type="GO" id="GO:0008716">
    <property type="term" value="F:D-alanine-D-alanine ligase activity"/>
    <property type="evidence" value="ECO:0007669"/>
    <property type="project" value="UniProtKB-EC"/>
</dbReference>
<evidence type="ECO:0000256" key="11">
    <source>
        <dbReference type="ARBA" id="ARBA00023211"/>
    </source>
</evidence>
<dbReference type="EMBL" id="JAFLVX010000019">
    <property type="protein sequence ID" value="MBO0476985.1"/>
    <property type="molecule type" value="Genomic_DNA"/>
</dbReference>
<keyword evidence="17" id="KW-1185">Reference proteome</keyword>
<dbReference type="SUPFAM" id="SSF52440">
    <property type="entry name" value="PreATP-grasp domain"/>
    <property type="match status" value="1"/>
</dbReference>
<keyword evidence="12 13" id="KW-0961">Cell wall biogenesis/degradation</keyword>
<dbReference type="Gene3D" id="3.30.470.20">
    <property type="entry name" value="ATP-grasp fold, B domain"/>
    <property type="match status" value="1"/>
</dbReference>
<reference evidence="16 17" key="1">
    <citation type="submission" date="2021-03" db="EMBL/GenBank/DDBJ databases">
        <title>Enterococcal diversity collection.</title>
        <authorList>
            <person name="Gilmore M.S."/>
            <person name="Schwartzman J."/>
            <person name="Van Tyne D."/>
            <person name="Martin M."/>
            <person name="Earl A.M."/>
            <person name="Manson A.L."/>
            <person name="Straub T."/>
            <person name="Salamzade R."/>
            <person name="Saavedra J."/>
            <person name="Lebreton F."/>
            <person name="Prichula J."/>
            <person name="Schaufler K."/>
            <person name="Gaca A."/>
            <person name="Sgardioli B."/>
            <person name="Wagenaar J."/>
            <person name="Strong T."/>
        </authorList>
    </citation>
    <scope>NUCLEOTIDE SEQUENCE [LARGE SCALE GENOMIC DNA]</scope>
    <source>
        <strain evidence="16 17">DIV0080</strain>
    </source>
</reference>
<keyword evidence="7 14" id="KW-0547">Nucleotide-binding</keyword>
<dbReference type="EC" id="6.3.2.4" evidence="13"/>
<evidence type="ECO:0000256" key="2">
    <source>
        <dbReference type="ARBA" id="ARBA00001946"/>
    </source>
</evidence>
<comment type="subcellular location">
    <subcellularLocation>
        <location evidence="3 13">Cytoplasm</location>
    </subcellularLocation>
</comment>
<dbReference type="NCBIfam" id="TIGR01205">
    <property type="entry name" value="D_ala_D_alaTIGR"/>
    <property type="match status" value="1"/>
</dbReference>
<comment type="catalytic activity">
    <reaction evidence="13">
        <text>2 D-alanine + ATP = D-alanyl-D-alanine + ADP + phosphate + H(+)</text>
        <dbReference type="Rhea" id="RHEA:11224"/>
        <dbReference type="ChEBI" id="CHEBI:15378"/>
        <dbReference type="ChEBI" id="CHEBI:30616"/>
        <dbReference type="ChEBI" id="CHEBI:43474"/>
        <dbReference type="ChEBI" id="CHEBI:57416"/>
        <dbReference type="ChEBI" id="CHEBI:57822"/>
        <dbReference type="ChEBI" id="CHEBI:456216"/>
        <dbReference type="EC" id="6.3.2.4"/>
    </reaction>
</comment>
<comment type="cofactor">
    <cofactor evidence="2">
        <name>Mg(2+)</name>
        <dbReference type="ChEBI" id="CHEBI:18420"/>
    </cofactor>
</comment>
<evidence type="ECO:0000256" key="7">
    <source>
        <dbReference type="ARBA" id="ARBA00022741"/>
    </source>
</evidence>
<keyword evidence="5 13" id="KW-0963">Cytoplasm</keyword>
<evidence type="ECO:0000256" key="3">
    <source>
        <dbReference type="ARBA" id="ARBA00004496"/>
    </source>
</evidence>
<evidence type="ECO:0000259" key="15">
    <source>
        <dbReference type="PROSITE" id="PS50975"/>
    </source>
</evidence>
<evidence type="ECO:0000313" key="16">
    <source>
        <dbReference type="EMBL" id="MBO0476985.1"/>
    </source>
</evidence>
<comment type="cofactor">
    <cofactor evidence="1">
        <name>Mn(2+)</name>
        <dbReference type="ChEBI" id="CHEBI:29035"/>
    </cofactor>
</comment>
<dbReference type="InterPro" id="IPR011095">
    <property type="entry name" value="Dala_Dala_lig_C"/>
</dbReference>
<dbReference type="NCBIfam" id="NF002378">
    <property type="entry name" value="PRK01372.1"/>
    <property type="match status" value="1"/>
</dbReference>
<dbReference type="InterPro" id="IPR011127">
    <property type="entry name" value="Dala_Dala_lig_N"/>
</dbReference>
<proteinExistence type="inferred from homology"/>